<dbReference type="Pfam" id="PF04023">
    <property type="entry name" value="FeoA"/>
    <property type="match status" value="1"/>
</dbReference>
<dbReference type="InterPro" id="IPR001367">
    <property type="entry name" value="Fe_dep_repressor"/>
</dbReference>
<keyword evidence="7" id="KW-0238">DNA-binding</keyword>
<organism evidence="13 14">
    <name type="scientific">Schaalia canis</name>
    <dbReference type="NCBI Taxonomy" id="100469"/>
    <lineage>
        <taxon>Bacteria</taxon>
        <taxon>Bacillati</taxon>
        <taxon>Actinomycetota</taxon>
        <taxon>Actinomycetes</taxon>
        <taxon>Actinomycetales</taxon>
        <taxon>Actinomycetaceae</taxon>
        <taxon>Schaalia</taxon>
    </lineage>
</organism>
<evidence type="ECO:0000256" key="11">
    <source>
        <dbReference type="ARBA" id="ARBA00032593"/>
    </source>
</evidence>
<dbReference type="FunFam" id="1.10.60.10:FF:000004">
    <property type="entry name" value="DtxR family transcriptional regulator"/>
    <property type="match status" value="1"/>
</dbReference>
<dbReference type="Gene3D" id="1.10.60.10">
    <property type="entry name" value="Iron dependent repressor, metal binding and dimerisation domain"/>
    <property type="match status" value="1"/>
</dbReference>
<dbReference type="EMBL" id="RQZF01000009">
    <property type="protein sequence ID" value="RRC94853.1"/>
    <property type="molecule type" value="Genomic_DNA"/>
</dbReference>
<evidence type="ECO:0000313" key="13">
    <source>
        <dbReference type="EMBL" id="RRC94853.1"/>
    </source>
</evidence>
<keyword evidence="10" id="KW-0464">Manganese</keyword>
<dbReference type="InterPro" id="IPR022687">
    <property type="entry name" value="HTH_DTXR"/>
</dbReference>
<dbReference type="GO" id="GO:0046983">
    <property type="term" value="F:protein dimerization activity"/>
    <property type="evidence" value="ECO:0007669"/>
    <property type="project" value="InterPro"/>
</dbReference>
<dbReference type="PROSITE" id="PS50944">
    <property type="entry name" value="HTH_DTXR"/>
    <property type="match status" value="1"/>
</dbReference>
<evidence type="ECO:0000256" key="4">
    <source>
        <dbReference type="ARBA" id="ARBA00022490"/>
    </source>
</evidence>
<keyword evidence="6" id="KW-0805">Transcription regulation</keyword>
<dbReference type="Pfam" id="PF02742">
    <property type="entry name" value="Fe_dep_repr_C"/>
    <property type="match status" value="1"/>
</dbReference>
<dbReference type="GO" id="GO:0003700">
    <property type="term" value="F:DNA-binding transcription factor activity"/>
    <property type="evidence" value="ECO:0007669"/>
    <property type="project" value="InterPro"/>
</dbReference>
<evidence type="ECO:0000256" key="8">
    <source>
        <dbReference type="ARBA" id="ARBA00023159"/>
    </source>
</evidence>
<comment type="similarity">
    <text evidence="2">Belongs to the DtxR/MntR family.</text>
</comment>
<protein>
    <recommendedName>
        <fullName evidence="11">Manganese transport regulator</fullName>
    </recommendedName>
</protein>
<dbReference type="Pfam" id="PF01325">
    <property type="entry name" value="Fe_dep_repress"/>
    <property type="match status" value="1"/>
</dbReference>
<dbReference type="InterPro" id="IPR036421">
    <property type="entry name" value="Fe_dep_repressor_sf"/>
</dbReference>
<dbReference type="AlphaFoldDB" id="A0A3P1SC54"/>
<evidence type="ECO:0000256" key="1">
    <source>
        <dbReference type="ARBA" id="ARBA00004496"/>
    </source>
</evidence>
<dbReference type="GO" id="GO:0003677">
    <property type="term" value="F:DNA binding"/>
    <property type="evidence" value="ECO:0007669"/>
    <property type="project" value="UniProtKB-KW"/>
</dbReference>
<dbReference type="InterPro" id="IPR038157">
    <property type="entry name" value="FeoA_core_dom"/>
</dbReference>
<dbReference type="InterPro" id="IPR022689">
    <property type="entry name" value="Iron_dep_repressor"/>
</dbReference>
<dbReference type="SUPFAM" id="SSF47979">
    <property type="entry name" value="Iron-dependent repressor protein, dimerization domain"/>
    <property type="match status" value="1"/>
</dbReference>
<evidence type="ECO:0000256" key="5">
    <source>
        <dbReference type="ARBA" id="ARBA00022491"/>
    </source>
</evidence>
<dbReference type="InterPro" id="IPR036390">
    <property type="entry name" value="WH_DNA-bd_sf"/>
</dbReference>
<evidence type="ECO:0000256" key="2">
    <source>
        <dbReference type="ARBA" id="ARBA00007871"/>
    </source>
</evidence>
<dbReference type="RefSeq" id="WP_124871359.1">
    <property type="nucleotide sequence ID" value="NZ_RQZF01000009.1"/>
</dbReference>
<comment type="caution">
    <text evidence="13">The sequence shown here is derived from an EMBL/GenBank/DDBJ whole genome shotgun (WGS) entry which is preliminary data.</text>
</comment>
<dbReference type="PANTHER" id="PTHR33238">
    <property type="entry name" value="IRON (METAL) DEPENDENT REPRESSOR, DTXR FAMILY"/>
    <property type="match status" value="1"/>
</dbReference>
<dbReference type="SUPFAM" id="SSF46785">
    <property type="entry name" value="Winged helix' DNA-binding domain"/>
    <property type="match status" value="1"/>
</dbReference>
<dbReference type="PANTHER" id="PTHR33238:SF11">
    <property type="entry name" value="TRANSCRIPTIONAL REGULATOR MNTR"/>
    <property type="match status" value="1"/>
</dbReference>
<evidence type="ECO:0000259" key="12">
    <source>
        <dbReference type="PROSITE" id="PS50944"/>
    </source>
</evidence>
<dbReference type="SMART" id="SM00529">
    <property type="entry name" value="HTH_DTXR"/>
    <property type="match status" value="1"/>
</dbReference>
<comment type="subcellular location">
    <subcellularLocation>
        <location evidence="1">Cytoplasm</location>
    </subcellularLocation>
</comment>
<feature type="domain" description="HTH dtxR-type" evidence="12">
    <location>
        <begin position="6"/>
        <end position="68"/>
    </location>
</feature>
<dbReference type="GO" id="GO:0005737">
    <property type="term" value="C:cytoplasm"/>
    <property type="evidence" value="ECO:0007669"/>
    <property type="project" value="UniProtKB-SubCell"/>
</dbReference>
<dbReference type="InterPro" id="IPR050536">
    <property type="entry name" value="DtxR_MntR_Metal-Reg"/>
</dbReference>
<keyword evidence="14" id="KW-1185">Reference proteome</keyword>
<proteinExistence type="inferred from homology"/>
<keyword evidence="5" id="KW-0678">Repressor</keyword>
<evidence type="ECO:0000256" key="7">
    <source>
        <dbReference type="ARBA" id="ARBA00023125"/>
    </source>
</evidence>
<keyword evidence="9" id="KW-0804">Transcription</keyword>
<dbReference type="Proteomes" id="UP000280444">
    <property type="component" value="Unassembled WGS sequence"/>
</dbReference>
<accession>A0A3P1SC54</accession>
<evidence type="ECO:0000256" key="3">
    <source>
        <dbReference type="ARBA" id="ARBA00011738"/>
    </source>
</evidence>
<dbReference type="Gene3D" id="2.30.30.90">
    <property type="match status" value="1"/>
</dbReference>
<keyword evidence="4" id="KW-0963">Cytoplasm</keyword>
<comment type="subunit">
    <text evidence="3">Homodimer.</text>
</comment>
<dbReference type="GO" id="GO:0046914">
    <property type="term" value="F:transition metal ion binding"/>
    <property type="evidence" value="ECO:0007669"/>
    <property type="project" value="InterPro"/>
</dbReference>
<evidence type="ECO:0000256" key="10">
    <source>
        <dbReference type="ARBA" id="ARBA00023211"/>
    </source>
</evidence>
<dbReference type="InterPro" id="IPR036388">
    <property type="entry name" value="WH-like_DNA-bd_sf"/>
</dbReference>
<keyword evidence="8" id="KW-0010">Activator</keyword>
<evidence type="ECO:0000313" key="14">
    <source>
        <dbReference type="Proteomes" id="UP000280444"/>
    </source>
</evidence>
<dbReference type="Gene3D" id="1.10.10.10">
    <property type="entry name" value="Winged helix-like DNA-binding domain superfamily/Winged helix DNA-binding domain"/>
    <property type="match status" value="1"/>
</dbReference>
<dbReference type="SMART" id="SM00899">
    <property type="entry name" value="FeoA"/>
    <property type="match status" value="1"/>
</dbReference>
<sequence>MSLSSLSDSSQNYLKAVWSLNEWSEKPVTASTIAARVGVRLSTASDAIRKLTAQGLLEHSPYGDVKLTPEGQVLALAVVRRHRLIETFLVEILGYTWDQVHDEAENLEHSISDFMAERIDSLLGFPERDPHGDPIPRSDGTISIPHAMPLSSLPVGTRARVERISDNDPALLQFFADRGLLYGVVIEKQPSPPFSQACDVMIEGSGMILSLGTTATDAIWVSAST</sequence>
<reference evidence="13 14" key="1">
    <citation type="submission" date="2018-11" db="EMBL/GenBank/DDBJ databases">
        <title>Genomes From Bacteria Associated with the Canine Oral Cavity: a Test Case for Automated Genome-Based Taxonomic Assignment.</title>
        <authorList>
            <person name="Coil D.A."/>
            <person name="Jospin G."/>
            <person name="Darling A.E."/>
            <person name="Wallis C."/>
            <person name="Davis I.J."/>
            <person name="Harris S."/>
            <person name="Eisen J.A."/>
            <person name="Holcombe L.J."/>
            <person name="O'Flynn C."/>
        </authorList>
    </citation>
    <scope>NUCLEOTIDE SEQUENCE [LARGE SCALE GENOMIC DNA]</scope>
    <source>
        <strain evidence="13 14">OH770</strain>
    </source>
</reference>
<gene>
    <name evidence="13" type="ORF">EII11_08225</name>
</gene>
<evidence type="ECO:0000256" key="9">
    <source>
        <dbReference type="ARBA" id="ARBA00023163"/>
    </source>
</evidence>
<dbReference type="OrthoDB" id="9791355at2"/>
<dbReference type="InterPro" id="IPR007167">
    <property type="entry name" value="Fe-transptr_FeoA-like"/>
</dbReference>
<dbReference type="GO" id="GO:0045892">
    <property type="term" value="P:negative regulation of DNA-templated transcription"/>
    <property type="evidence" value="ECO:0007669"/>
    <property type="project" value="TreeGrafter"/>
</dbReference>
<name>A0A3P1SC54_9ACTO</name>
<evidence type="ECO:0000256" key="6">
    <source>
        <dbReference type="ARBA" id="ARBA00023015"/>
    </source>
</evidence>